<name>S9SVN6_PAEAL</name>
<reference evidence="1 2" key="1">
    <citation type="submission" date="2013-05" db="EMBL/GenBank/DDBJ databases">
        <authorList>
            <person name="Strain E.A."/>
            <person name="Brown E."/>
            <person name="Allard M.W."/>
            <person name="Luo Y.L."/>
        </authorList>
    </citation>
    <scope>NUCLEOTIDE SEQUENCE [LARGE SCALE GENOMIC DNA]</scope>
    <source>
        <strain evidence="1 2">TS-15</strain>
    </source>
</reference>
<organism evidence="1 2">
    <name type="scientific">Paenibacillus alvei TS-15</name>
    <dbReference type="NCBI Taxonomy" id="1117108"/>
    <lineage>
        <taxon>Bacteria</taxon>
        <taxon>Bacillati</taxon>
        <taxon>Bacillota</taxon>
        <taxon>Bacilli</taxon>
        <taxon>Bacillales</taxon>
        <taxon>Paenibacillaceae</taxon>
        <taxon>Paenibacillus</taxon>
    </lineage>
</organism>
<dbReference type="EMBL" id="ATMT01000020">
    <property type="protein sequence ID" value="EPY08193.1"/>
    <property type="molecule type" value="Genomic_DNA"/>
</dbReference>
<protein>
    <submittedName>
        <fullName evidence="1">Uncharacterized protein</fullName>
    </submittedName>
</protein>
<evidence type="ECO:0000313" key="1">
    <source>
        <dbReference type="EMBL" id="EPY08193.1"/>
    </source>
</evidence>
<evidence type="ECO:0000313" key="2">
    <source>
        <dbReference type="Proteomes" id="UP000015344"/>
    </source>
</evidence>
<dbReference type="eggNOG" id="ENOG50307G1">
    <property type="taxonomic scope" value="Bacteria"/>
</dbReference>
<dbReference type="AlphaFoldDB" id="S9SVN6"/>
<accession>S9SVN6</accession>
<dbReference type="Proteomes" id="UP000015344">
    <property type="component" value="Unassembled WGS sequence"/>
</dbReference>
<comment type="caution">
    <text evidence="1">The sequence shown here is derived from an EMBL/GenBank/DDBJ whole genome shotgun (WGS) entry which is preliminary data.</text>
</comment>
<sequence>MIIKRDITKISVVSNRDRSLKMANRIVGDLENKLIIYGYRKPLRSHTYLPFLPEAIVDEFTDATVVREHASKEQEIYQIYYWIEGDGEFIFPIIVSYLEDSITILADDANIAVRAYKALCESLARWKLH</sequence>
<gene>
    <name evidence="1" type="ORF">PAALTS15_05678</name>
</gene>
<proteinExistence type="predicted"/>